<dbReference type="EMBL" id="JAWDGP010003469">
    <property type="protein sequence ID" value="KAK3774112.1"/>
    <property type="molecule type" value="Genomic_DNA"/>
</dbReference>
<gene>
    <name evidence="2" type="ORF">RRG08_030194</name>
</gene>
<evidence type="ECO:0000313" key="2">
    <source>
        <dbReference type="EMBL" id="KAK3774112.1"/>
    </source>
</evidence>
<feature type="coiled-coil region" evidence="1">
    <location>
        <begin position="43"/>
        <end position="169"/>
    </location>
</feature>
<protein>
    <submittedName>
        <fullName evidence="2">Uncharacterized protein</fullName>
    </submittedName>
</protein>
<keyword evidence="3" id="KW-1185">Reference proteome</keyword>
<dbReference type="AlphaFoldDB" id="A0AAE0ZRN2"/>
<dbReference type="Proteomes" id="UP001283361">
    <property type="component" value="Unassembled WGS sequence"/>
</dbReference>
<accession>A0AAE0ZRN2</accession>
<reference evidence="2" key="1">
    <citation type="journal article" date="2023" name="G3 (Bethesda)">
        <title>A reference genome for the long-term kleptoplast-retaining sea slug Elysia crispata morphotype clarki.</title>
        <authorList>
            <person name="Eastman K.E."/>
            <person name="Pendleton A.L."/>
            <person name="Shaikh M.A."/>
            <person name="Suttiyut T."/>
            <person name="Ogas R."/>
            <person name="Tomko P."/>
            <person name="Gavelis G."/>
            <person name="Widhalm J.R."/>
            <person name="Wisecaver J.H."/>
        </authorList>
    </citation>
    <scope>NUCLEOTIDE SEQUENCE</scope>
    <source>
        <strain evidence="2">ECLA1</strain>
    </source>
</reference>
<organism evidence="2 3">
    <name type="scientific">Elysia crispata</name>
    <name type="common">lettuce slug</name>
    <dbReference type="NCBI Taxonomy" id="231223"/>
    <lineage>
        <taxon>Eukaryota</taxon>
        <taxon>Metazoa</taxon>
        <taxon>Spiralia</taxon>
        <taxon>Lophotrochozoa</taxon>
        <taxon>Mollusca</taxon>
        <taxon>Gastropoda</taxon>
        <taxon>Heterobranchia</taxon>
        <taxon>Euthyneura</taxon>
        <taxon>Panpulmonata</taxon>
        <taxon>Sacoglossa</taxon>
        <taxon>Placobranchoidea</taxon>
        <taxon>Plakobranchidae</taxon>
        <taxon>Elysia</taxon>
    </lineage>
</organism>
<evidence type="ECO:0000313" key="3">
    <source>
        <dbReference type="Proteomes" id="UP001283361"/>
    </source>
</evidence>
<comment type="caution">
    <text evidence="2">The sequence shown here is derived from an EMBL/GenBank/DDBJ whole genome shotgun (WGS) entry which is preliminary data.</text>
</comment>
<keyword evidence="1" id="KW-0175">Coiled coil</keyword>
<sequence length="477" mass="54987">MDASTPSVVKDLFKQFPRLMRKLSSEETRAINELVNKRVRRDYASLLSDISLLELSRDKAENQLREAVESARKEAERDKSLVREYKRGFGSVSQLLSTKEQRFEDKLAQAETLMRQTEENLKQAELEKKGLLAECRDKDKIIEDLSEQMAKLRAKAKQVEDYKDIVEKNESMRKEILRLKFDLDVQKRENTRLLKDIDRLKSGAHVGIAILGNEIEMDGKELIEIDPRGIRRSRSTSLLQQRDTAWIPRSLSNIRHKIRDASASSVPTKRNHPTLDKQAFLKIQTAPLTRDSRLAETKFLERQPTDHYHQPTASLLRKRQPVTRDDIRLPHPTAVAPIPPPLPPHEGQLHLRCVPDCRAKKDLEECRAHLARTCERNAYLSYTLANLREGKHSDFDRRGINLNVQLKQVGLDNVYSYRQRVAVQSAKPLPPPPPPPAVYTAPLVDDIHLGPETTTLQGYNTSRRVRKFDQPKYVYRK</sequence>
<evidence type="ECO:0000256" key="1">
    <source>
        <dbReference type="SAM" id="Coils"/>
    </source>
</evidence>
<name>A0AAE0ZRN2_9GAST</name>
<proteinExistence type="predicted"/>